<protein>
    <submittedName>
        <fullName evidence="1">Uncharacterized protein</fullName>
    </submittedName>
</protein>
<evidence type="ECO:0000313" key="2">
    <source>
        <dbReference type="Proteomes" id="UP000285636"/>
    </source>
</evidence>
<accession>A0A423II51</accession>
<reference evidence="1 2" key="1">
    <citation type="submission" date="2016-10" db="EMBL/GenBank/DDBJ databases">
        <title>Comparative genome analysis of multiple Pseudomonas spp. focuses on biocontrol and plant growth promoting traits.</title>
        <authorList>
            <person name="Tao X.-Y."/>
            <person name="Taylor C.G."/>
        </authorList>
    </citation>
    <scope>NUCLEOTIDE SEQUENCE [LARGE SCALE GENOMIC DNA]</scope>
    <source>
        <strain evidence="1 2">38D7</strain>
    </source>
</reference>
<gene>
    <name evidence="1" type="ORF">BK660_05500</name>
</gene>
<evidence type="ECO:0000313" key="1">
    <source>
        <dbReference type="EMBL" id="RON25118.1"/>
    </source>
</evidence>
<organism evidence="1 2">
    <name type="scientific">Pseudomonas brassicacearum</name>
    <dbReference type="NCBI Taxonomy" id="930166"/>
    <lineage>
        <taxon>Bacteria</taxon>
        <taxon>Pseudomonadati</taxon>
        <taxon>Pseudomonadota</taxon>
        <taxon>Gammaproteobacteria</taxon>
        <taxon>Pseudomonadales</taxon>
        <taxon>Pseudomonadaceae</taxon>
        <taxon>Pseudomonas</taxon>
    </lineage>
</organism>
<comment type="caution">
    <text evidence="1">The sequence shown here is derived from an EMBL/GenBank/DDBJ whole genome shotgun (WGS) entry which is preliminary data.</text>
</comment>
<dbReference type="AlphaFoldDB" id="A0A423II51"/>
<dbReference type="Proteomes" id="UP000285636">
    <property type="component" value="Unassembled WGS sequence"/>
</dbReference>
<proteinExistence type="predicted"/>
<dbReference type="EMBL" id="MOBK01000001">
    <property type="protein sequence ID" value="RON25118.1"/>
    <property type="molecule type" value="Genomic_DNA"/>
</dbReference>
<name>A0A423II51_9PSED</name>
<sequence length="60" mass="6314">MFMVLGAGFAAIVFTVARYRMLAQLARALGTFADTVTADHESDSIGVVVGVPHARPVLPV</sequence>